<dbReference type="AlphaFoldDB" id="A0A090QL30"/>
<reference evidence="2 4" key="1">
    <citation type="journal article" date="2014" name="Genome Announc.">
        <title>Draft Genome Sequences of Two Vibrionaceae Species, Vibrio ponticus C121 and Photobacterium aphoticum C119, Isolated as Coral Reef Microbiota.</title>
        <authorList>
            <person name="Al-saari N."/>
            <person name="Meirelles P.M."/>
            <person name="Mino S."/>
            <person name="Suda W."/>
            <person name="Oshima K."/>
            <person name="Hattori M."/>
            <person name="Ohkuma M."/>
            <person name="Thompson F.L."/>
            <person name="Gomez-Gil B."/>
            <person name="Sawabe T."/>
            <person name="Sawabe T."/>
        </authorList>
    </citation>
    <scope>NUCLEOTIDE SEQUENCE [LARGE SCALE GENOMIC DNA]</scope>
    <source>
        <strain evidence="2 4">JCM 19237</strain>
    </source>
</reference>
<feature type="signal peptide" evidence="1">
    <location>
        <begin position="1"/>
        <end position="22"/>
    </location>
</feature>
<evidence type="ECO:0000313" key="3">
    <source>
        <dbReference type="EMBL" id="KLV01715.1"/>
    </source>
</evidence>
<accession>A0A090QL30</accession>
<keyword evidence="1" id="KW-0732">Signal</keyword>
<evidence type="ECO:0000313" key="4">
    <source>
        <dbReference type="Proteomes" id="UP000029227"/>
    </source>
</evidence>
<evidence type="ECO:0008006" key="6">
    <source>
        <dbReference type="Google" id="ProtNLM"/>
    </source>
</evidence>
<sequence length="264" mass="28670">MLATYKVRAWLLAGLVSLPAMAEQAVSASPASALTTHWEFAGTTYEVAGSSSDFTVTVNRQTPLSANQMKALCRKGLGLPLRAEYEDKLIAKGLIASRFSTWPMTNLRYDLSDIHYSNVGSQSASCSATLTDSGKATNLDATALSYAVAYFATQQYDAMKPMLPYLMKQPAVAMDAAGLVTLLLSQQDNAKATAYYQQYVDISAIKTDDIILRLAEWQYGQDLVTSLGIAKYCQSPACEQFILQVEDDIAQQDEASAGDLSAYF</sequence>
<protein>
    <recommendedName>
        <fullName evidence="6">Lipoprotein</fullName>
    </recommendedName>
</protein>
<evidence type="ECO:0000313" key="2">
    <source>
        <dbReference type="EMBL" id="GAL02494.1"/>
    </source>
</evidence>
<comment type="caution">
    <text evidence="2">The sequence shown here is derived from an EMBL/GenBank/DDBJ whole genome shotgun (WGS) entry which is preliminary data.</text>
</comment>
<dbReference type="STRING" id="754436.JCM19237_5387"/>
<proteinExistence type="predicted"/>
<feature type="chain" id="PRO_5007382811" description="Lipoprotein" evidence="1">
    <location>
        <begin position="23"/>
        <end position="264"/>
    </location>
</feature>
<dbReference type="OrthoDB" id="5824757at2"/>
<keyword evidence="5" id="KW-1185">Reference proteome</keyword>
<dbReference type="Proteomes" id="UP000029227">
    <property type="component" value="Unassembled WGS sequence"/>
</dbReference>
<gene>
    <name evidence="3" type="ORF">ABT58_04545</name>
    <name evidence="2" type="ORF">JCM19237_5387</name>
</gene>
<evidence type="ECO:0000256" key="1">
    <source>
        <dbReference type="SAM" id="SignalP"/>
    </source>
</evidence>
<name>A0A090QL30_9GAMM</name>
<dbReference type="Proteomes" id="UP000036426">
    <property type="component" value="Unassembled WGS sequence"/>
</dbReference>
<reference evidence="3 5" key="2">
    <citation type="submission" date="2015-05" db="EMBL/GenBank/DDBJ databases">
        <title>Photobacterium galathea sp. nov.</title>
        <authorList>
            <person name="Machado H."/>
            <person name="Gram L."/>
        </authorList>
    </citation>
    <scope>NUCLEOTIDE SEQUENCE [LARGE SCALE GENOMIC DNA]</scope>
    <source>
        <strain evidence="3 5">DSM 25995</strain>
    </source>
</reference>
<dbReference type="PATRIC" id="fig|754436.4.peg.968"/>
<dbReference type="RefSeq" id="WP_047873167.1">
    <property type="nucleotide sequence ID" value="NZ_BMYC01000001.1"/>
</dbReference>
<evidence type="ECO:0000313" key="5">
    <source>
        <dbReference type="Proteomes" id="UP000036426"/>
    </source>
</evidence>
<organism evidence="2 4">
    <name type="scientific">Photobacterium aphoticum</name>
    <dbReference type="NCBI Taxonomy" id="754436"/>
    <lineage>
        <taxon>Bacteria</taxon>
        <taxon>Pseudomonadati</taxon>
        <taxon>Pseudomonadota</taxon>
        <taxon>Gammaproteobacteria</taxon>
        <taxon>Vibrionales</taxon>
        <taxon>Vibrionaceae</taxon>
        <taxon>Photobacterium</taxon>
    </lineage>
</organism>
<dbReference type="EMBL" id="BBMN01000001">
    <property type="protein sequence ID" value="GAL02494.1"/>
    <property type="molecule type" value="Genomic_DNA"/>
</dbReference>
<dbReference type="EMBL" id="LDOV01000010">
    <property type="protein sequence ID" value="KLV01715.1"/>
    <property type="molecule type" value="Genomic_DNA"/>
</dbReference>